<name>A0ABC9Z2S5_9NOCA</name>
<dbReference type="SUPFAM" id="SSF53474">
    <property type="entry name" value="alpha/beta-Hydrolases"/>
    <property type="match status" value="1"/>
</dbReference>
<dbReference type="Gene3D" id="3.40.50.1820">
    <property type="entry name" value="alpha/beta hydrolase"/>
    <property type="match status" value="1"/>
</dbReference>
<keyword evidence="3" id="KW-0378">Hydrolase</keyword>
<dbReference type="AlphaFoldDB" id="A0ABC9Z2S5"/>
<protein>
    <submittedName>
        <fullName evidence="3">Hydrolase</fullName>
    </submittedName>
</protein>
<feature type="compositionally biased region" description="Polar residues" evidence="1">
    <location>
        <begin position="102"/>
        <end position="113"/>
    </location>
</feature>
<sequence length="113" mass="12247">MKTVELNAGRIHYVERGEGPAVVLLHGLLMNHTQWDAVIDKLPEGFRYLLPVLPLGSHPEPMRENADLTMRGMISWSRISLPPLTFTTPPWSTPTGAAGCSSPPTAWTSASGG</sequence>
<evidence type="ECO:0000313" key="4">
    <source>
        <dbReference type="Proteomes" id="UP000037179"/>
    </source>
</evidence>
<keyword evidence="4" id="KW-1185">Reference proteome</keyword>
<proteinExistence type="predicted"/>
<organism evidence="3 4">
    <name type="scientific">Nocardia seriolae</name>
    <dbReference type="NCBI Taxonomy" id="37332"/>
    <lineage>
        <taxon>Bacteria</taxon>
        <taxon>Bacillati</taxon>
        <taxon>Actinomycetota</taxon>
        <taxon>Actinomycetes</taxon>
        <taxon>Mycobacteriales</taxon>
        <taxon>Nocardiaceae</taxon>
        <taxon>Nocardia</taxon>
    </lineage>
</organism>
<dbReference type="Proteomes" id="UP000180166">
    <property type="component" value="Chromosome"/>
</dbReference>
<feature type="region of interest" description="Disordered" evidence="1">
    <location>
        <begin position="90"/>
        <end position="113"/>
    </location>
</feature>
<dbReference type="KEGG" id="nsr:NS506_06795"/>
<reference evidence="2 5" key="3">
    <citation type="submission" date="2016-10" db="EMBL/GenBank/DDBJ databases">
        <title>Genome sequence of Nocardia seriolae strain EM150506, isolated from Anguila japonica.</title>
        <authorList>
            <person name="Han H.-J."/>
        </authorList>
    </citation>
    <scope>NUCLEOTIDE SEQUENCE [LARGE SCALE GENOMIC DNA]</scope>
    <source>
        <strain evidence="2 5">EM150506</strain>
    </source>
</reference>
<accession>A0ABC9Z2S5</accession>
<evidence type="ECO:0000313" key="3">
    <source>
        <dbReference type="EMBL" id="GAP32059.1"/>
    </source>
</evidence>
<evidence type="ECO:0000313" key="5">
    <source>
        <dbReference type="Proteomes" id="UP000180166"/>
    </source>
</evidence>
<evidence type="ECO:0000313" key="2">
    <source>
        <dbReference type="EMBL" id="APB00826.1"/>
    </source>
</evidence>
<reference evidence="4" key="1">
    <citation type="submission" date="2015-07" db="EMBL/GenBank/DDBJ databases">
        <title>Nocardia seriolae U-1 whole genome shotgun sequence.</title>
        <authorList>
            <person name="Imajoh M."/>
            <person name="Fukumoto Y."/>
            <person name="Sukeda M."/>
            <person name="Yamane J."/>
            <person name="Yamasaki K."/>
            <person name="Shimizu M."/>
            <person name="Ohnishi K."/>
            <person name="Oshima S."/>
        </authorList>
    </citation>
    <scope>NUCLEOTIDE SEQUENCE [LARGE SCALE GENOMIC DNA]</scope>
    <source>
        <strain evidence="4">U-1</strain>
    </source>
</reference>
<dbReference type="EMBL" id="CP017839">
    <property type="protein sequence ID" value="APB00826.1"/>
    <property type="molecule type" value="Genomic_DNA"/>
</dbReference>
<dbReference type="GO" id="GO:0016787">
    <property type="term" value="F:hydrolase activity"/>
    <property type="evidence" value="ECO:0007669"/>
    <property type="project" value="UniProtKB-KW"/>
</dbReference>
<evidence type="ECO:0000256" key="1">
    <source>
        <dbReference type="SAM" id="MobiDB-lite"/>
    </source>
</evidence>
<dbReference type="EMBL" id="BBYQ01000139">
    <property type="protein sequence ID" value="GAP32059.1"/>
    <property type="molecule type" value="Genomic_DNA"/>
</dbReference>
<reference evidence="3 4" key="2">
    <citation type="journal article" date="2016" name="Genome Announc.">
        <title>Draft Genome Sequence of Erythromycin- and Oxytetracycline-Sensitive Nocardia seriolae Strain U-1 (NBRC 110359).</title>
        <authorList>
            <person name="Imajoh M."/>
            <person name="Sukeda M."/>
            <person name="Shimizu M."/>
            <person name="Yamane J."/>
            <person name="Ohnishi K."/>
            <person name="Oshima S."/>
        </authorList>
    </citation>
    <scope>NUCLEOTIDE SEQUENCE [LARGE SCALE GENOMIC DNA]</scope>
    <source>
        <strain evidence="3 4">U-1</strain>
    </source>
</reference>
<dbReference type="InterPro" id="IPR029058">
    <property type="entry name" value="AB_hydrolase_fold"/>
</dbReference>
<gene>
    <name evidence="2" type="ORF">NS506_06795</name>
    <name evidence="3" type="ORF">NSK11_contig00139-0019</name>
</gene>
<dbReference type="Proteomes" id="UP000037179">
    <property type="component" value="Unassembled WGS sequence"/>
</dbReference>